<feature type="compositionally biased region" description="Gly residues" evidence="1">
    <location>
        <begin position="150"/>
        <end position="160"/>
    </location>
</feature>
<dbReference type="Proteomes" id="UP000198857">
    <property type="component" value="Unassembled WGS sequence"/>
</dbReference>
<feature type="region of interest" description="Disordered" evidence="1">
    <location>
        <begin position="1"/>
        <end position="23"/>
    </location>
</feature>
<proteinExistence type="predicted"/>
<name>A0A1I5T2E7_9ACTN</name>
<dbReference type="EMBL" id="FOWQ01000008">
    <property type="protein sequence ID" value="SFP77203.1"/>
    <property type="molecule type" value="Genomic_DNA"/>
</dbReference>
<evidence type="ECO:0000256" key="1">
    <source>
        <dbReference type="SAM" id="MobiDB-lite"/>
    </source>
</evidence>
<feature type="region of interest" description="Disordered" evidence="1">
    <location>
        <begin position="63"/>
        <end position="160"/>
    </location>
</feature>
<gene>
    <name evidence="2" type="ORF">SAMN05660464_4194</name>
</gene>
<dbReference type="STRING" id="1523247.SAMN05660464_4194"/>
<feature type="region of interest" description="Disordered" evidence="1">
    <location>
        <begin position="216"/>
        <end position="257"/>
    </location>
</feature>
<sequence length="313" mass="31161">MPARYCTSSAAAGPTRPGQDDGAAGLTRAIAATTALVGGAAWTTTSLDSWSRPVPGGRLLRVRSAGARAGPGTALVRPPREPPRSSAAATSSCFPRSPSPRAPTAAWRSGAPVTAGERRPRSMLVAAGGRQREVSRVRPGGARQDDPARGPGGGCRPVDGGAGGGAVGWLGTSGGVTEDSRAIALIPVRLRGGGGPPRATAGAARPVVHGDLHVGAQGPAEGGTARSRAVPARNRPWSTPRTATVSGCPTGRCSSGSPLGPLPGSSWSATARTPCDHLLRASPCRTATARAPRAGNQTTHSGDSAGLTEGSLT</sequence>
<evidence type="ECO:0000313" key="3">
    <source>
        <dbReference type="Proteomes" id="UP000198857"/>
    </source>
</evidence>
<feature type="compositionally biased region" description="Polar residues" evidence="1">
    <location>
        <begin position="1"/>
        <end position="10"/>
    </location>
</feature>
<protein>
    <submittedName>
        <fullName evidence="2">Uncharacterized protein</fullName>
    </submittedName>
</protein>
<feature type="compositionally biased region" description="Low complexity" evidence="1">
    <location>
        <begin position="283"/>
        <end position="294"/>
    </location>
</feature>
<reference evidence="3" key="1">
    <citation type="submission" date="2016-10" db="EMBL/GenBank/DDBJ databases">
        <authorList>
            <person name="Varghese N."/>
            <person name="Submissions S."/>
        </authorList>
    </citation>
    <scope>NUCLEOTIDE SEQUENCE [LARGE SCALE GENOMIC DNA]</scope>
    <source>
        <strain evidence="3">DSM 44208</strain>
    </source>
</reference>
<dbReference type="AlphaFoldDB" id="A0A1I5T2E7"/>
<feature type="compositionally biased region" description="Polar residues" evidence="1">
    <location>
        <begin position="236"/>
        <end position="247"/>
    </location>
</feature>
<organism evidence="2 3">
    <name type="scientific">Geodermatophilus dictyosporus</name>
    <dbReference type="NCBI Taxonomy" id="1523247"/>
    <lineage>
        <taxon>Bacteria</taxon>
        <taxon>Bacillati</taxon>
        <taxon>Actinomycetota</taxon>
        <taxon>Actinomycetes</taxon>
        <taxon>Geodermatophilales</taxon>
        <taxon>Geodermatophilaceae</taxon>
        <taxon>Geodermatophilus</taxon>
    </lineage>
</organism>
<keyword evidence="3" id="KW-1185">Reference proteome</keyword>
<feature type="region of interest" description="Disordered" evidence="1">
    <location>
        <begin position="283"/>
        <end position="313"/>
    </location>
</feature>
<feature type="compositionally biased region" description="Low complexity" evidence="1">
    <location>
        <begin position="84"/>
        <end position="96"/>
    </location>
</feature>
<evidence type="ECO:0000313" key="2">
    <source>
        <dbReference type="EMBL" id="SFP77203.1"/>
    </source>
</evidence>
<accession>A0A1I5T2E7</accession>